<dbReference type="PATRIC" id="fig|1433289.7.peg.1670"/>
<reference evidence="2" key="1">
    <citation type="submission" date="2013-12" db="EMBL/GenBank/DDBJ databases">
        <title>Genome sequences of Streptococcus thermophilus strains MTH17CL396 and M17PTZA496 isolated from Fontina cheese in Valle d'Aosta region (Italy).</title>
        <authorList>
            <person name="Treu L."/>
            <person name="Giacomini A."/>
            <person name="Corich V."/>
            <person name="Vendramin V."/>
            <person name="Bovo B."/>
        </authorList>
    </citation>
    <scope>NUCLEOTIDE SEQUENCE [LARGE SCALE GENOMIC DNA]</scope>
    <source>
        <strain evidence="2">M17PTZA496</strain>
    </source>
</reference>
<sequence>MKKVILQYLASALTVILILGLVVSNRQRNQSLVKKVKDPEISYIYQDSLENLDRLALSHAGVIQSYQLDDLSVRKEDGKIRLVLHVNHSYDMQVNLVLKADIYGDLSVVQATPSKALKLALEDESYQKRLTLISQKEDAIMARDHWDPTIKPAYVAQVRSKMKKTSLTQLDKVLQDIDQESKEVGSDTYTDFFQASQLPNHDKLDLVMTHMQVYVDKYQFLQLGKSGYKFSKKLEPTSPFYSYFREAIMETYQTDLGLGIDDLGIKLHLFRSWIDKQSMDYIRTNYKGKTDLDKLLAYSKDKKIKLDYTTGASYHNRSLGDFTYPENMKIQLPQTSVMGAYGVSNSRFIEFIVNMDTRKFVSEWNVYKKRKDGSIDSNPKHYKIEDGADIADTDSANYGLSKGLNADLPAYLNNSHTYLDVRHPTDNAIRRKMVRKWKNAKNVLNGGHYADIVKKGGLKDLETWRQVKTEDRLQVYNAYLDYIRSNLVLNGFDSFYQESYKPQGGDKKE</sequence>
<name>A0A0E2Q2R4_STRTR</name>
<dbReference type="Proteomes" id="UP000024559">
    <property type="component" value="Chromosome"/>
</dbReference>
<dbReference type="Pfam" id="PF07006">
    <property type="entry name" value="DUF1310"/>
    <property type="match status" value="1"/>
</dbReference>
<dbReference type="InterPro" id="IPR021462">
    <property type="entry name" value="DUF3114"/>
</dbReference>
<protein>
    <recommendedName>
        <fullName evidence="3">DUF1310 family protein</fullName>
    </recommendedName>
</protein>
<gene>
    <name evidence="1" type="ORF">X841_08050</name>
</gene>
<comment type="caution">
    <text evidence="1">The sequence shown here is derived from an EMBL/GenBank/DDBJ whole genome shotgun (WGS) entry which is preliminary data.</text>
</comment>
<dbReference type="RefSeq" id="WP_084828970.1">
    <property type="nucleotide sequence ID" value="NZ_CM002372.1"/>
</dbReference>
<dbReference type="InterPro" id="IPR010738">
    <property type="entry name" value="DUF1310"/>
</dbReference>
<evidence type="ECO:0000313" key="2">
    <source>
        <dbReference type="Proteomes" id="UP000024559"/>
    </source>
</evidence>
<dbReference type="AlphaFoldDB" id="A0A0E2Q2R4"/>
<organism evidence="1 2">
    <name type="scientific">Streptococcus thermophilus M17PTZA496</name>
    <dbReference type="NCBI Taxonomy" id="1433289"/>
    <lineage>
        <taxon>Bacteria</taxon>
        <taxon>Bacillati</taxon>
        <taxon>Bacillota</taxon>
        <taxon>Bacilli</taxon>
        <taxon>Lactobacillales</taxon>
        <taxon>Streptococcaceae</taxon>
        <taxon>Streptococcus</taxon>
    </lineage>
</organism>
<dbReference type="Pfam" id="PF11311">
    <property type="entry name" value="DUF3114"/>
    <property type="match status" value="1"/>
</dbReference>
<dbReference type="HOGENOM" id="CLU_041146_0_0_9"/>
<accession>A0A0E2Q2R4</accession>
<evidence type="ECO:0008006" key="3">
    <source>
        <dbReference type="Google" id="ProtNLM"/>
    </source>
</evidence>
<evidence type="ECO:0000313" key="1">
    <source>
        <dbReference type="EMBL" id="ETW88684.1"/>
    </source>
</evidence>
<dbReference type="EMBL" id="AZJT01000059">
    <property type="protein sequence ID" value="ETW88684.1"/>
    <property type="molecule type" value="Genomic_DNA"/>
</dbReference>
<proteinExistence type="predicted"/>